<dbReference type="InterPro" id="IPR000711">
    <property type="entry name" value="ATPase_OSCP/dsu"/>
</dbReference>
<evidence type="ECO:0000256" key="5">
    <source>
        <dbReference type="ARBA" id="ARBA00023136"/>
    </source>
</evidence>
<evidence type="ECO:0000313" key="10">
    <source>
        <dbReference type="Proteomes" id="UP000682403"/>
    </source>
</evidence>
<organism evidence="9 10">
    <name type="scientific">Metabacillus flavus</name>
    <dbReference type="NCBI Taxonomy" id="2823519"/>
    <lineage>
        <taxon>Bacteria</taxon>
        <taxon>Bacillati</taxon>
        <taxon>Bacillota</taxon>
        <taxon>Bacilli</taxon>
        <taxon>Bacillales</taxon>
        <taxon>Bacillaceae</taxon>
        <taxon>Metabacillus</taxon>
    </lineage>
</organism>
<keyword evidence="10" id="KW-1185">Reference proteome</keyword>
<evidence type="ECO:0000256" key="4">
    <source>
        <dbReference type="ARBA" id="ARBA00023065"/>
    </source>
</evidence>
<comment type="function">
    <text evidence="8">This protein is part of the stalk that links CF(0) to CF(1). It either transmits conformational changes from CF(0) to CF(1) or is implicated in proton conduction.</text>
</comment>
<accession>A0ABS5LJQ8</accession>
<keyword evidence="7 8" id="KW-0066">ATP synthesis</keyword>
<keyword evidence="2 8" id="KW-0813">Transport</keyword>
<keyword evidence="6 8" id="KW-0139">CF(1)</keyword>
<reference evidence="9 10" key="1">
    <citation type="submission" date="2021-04" db="EMBL/GenBank/DDBJ databases">
        <title>Metabacillus sp. strain KIGAM252 whole genome sequence.</title>
        <authorList>
            <person name="Seo M.-J."/>
            <person name="Cho E.-S."/>
            <person name="Hwang C.Y."/>
            <person name="Yoon D.J."/>
        </authorList>
    </citation>
    <scope>NUCLEOTIDE SEQUENCE [LARGE SCALE GENOMIC DNA]</scope>
    <source>
        <strain evidence="9 10">KIGAM252</strain>
    </source>
</reference>
<evidence type="ECO:0000256" key="1">
    <source>
        <dbReference type="ARBA" id="ARBA00004370"/>
    </source>
</evidence>
<dbReference type="InterPro" id="IPR026015">
    <property type="entry name" value="ATP_synth_OSCP/delta_N_sf"/>
</dbReference>
<dbReference type="PANTHER" id="PTHR11910">
    <property type="entry name" value="ATP SYNTHASE DELTA CHAIN"/>
    <property type="match status" value="1"/>
</dbReference>
<comment type="function">
    <text evidence="8">F(1)F(0) ATP synthase produces ATP from ADP in the presence of a proton or sodium gradient. F-type ATPases consist of two structural domains, F(1) containing the extramembraneous catalytic core and F(0) containing the membrane proton channel, linked together by a central stalk and a peripheral stalk. During catalysis, ATP synthesis in the catalytic domain of F(1) is coupled via a rotary mechanism of the central stalk subunits to proton translocation.</text>
</comment>
<dbReference type="InterPro" id="IPR020781">
    <property type="entry name" value="ATPase_OSCP/d_CS"/>
</dbReference>
<evidence type="ECO:0000256" key="6">
    <source>
        <dbReference type="ARBA" id="ARBA00023196"/>
    </source>
</evidence>
<comment type="subcellular location">
    <subcellularLocation>
        <location evidence="8">Cell membrane</location>
        <topology evidence="8">Peripheral membrane protein</topology>
    </subcellularLocation>
    <subcellularLocation>
        <location evidence="1">Membrane</location>
    </subcellularLocation>
</comment>
<dbReference type="RefSeq" id="WP_211561568.1">
    <property type="nucleotide sequence ID" value="NZ_JAGVRK010000001.1"/>
</dbReference>
<dbReference type="SUPFAM" id="SSF47928">
    <property type="entry name" value="N-terminal domain of the delta subunit of the F1F0-ATP synthase"/>
    <property type="match status" value="1"/>
</dbReference>
<comment type="similarity">
    <text evidence="8">Belongs to the ATPase delta chain family.</text>
</comment>
<keyword evidence="3 8" id="KW-0375">Hydrogen ion transport</keyword>
<protein>
    <recommendedName>
        <fullName evidence="8">ATP synthase subunit delta</fullName>
    </recommendedName>
    <alternativeName>
        <fullName evidence="8">ATP synthase F(1) sector subunit delta</fullName>
    </alternativeName>
    <alternativeName>
        <fullName evidence="8">F-type ATPase subunit delta</fullName>
        <shortName evidence="8">F-ATPase subunit delta</shortName>
    </alternativeName>
</protein>
<dbReference type="Gene3D" id="1.10.520.20">
    <property type="entry name" value="N-terminal domain of the delta subunit of the F1F0-ATP synthase"/>
    <property type="match status" value="1"/>
</dbReference>
<evidence type="ECO:0000256" key="2">
    <source>
        <dbReference type="ARBA" id="ARBA00022448"/>
    </source>
</evidence>
<dbReference type="Proteomes" id="UP000682403">
    <property type="component" value="Unassembled WGS sequence"/>
</dbReference>
<dbReference type="EMBL" id="JAGVRK010000001">
    <property type="protein sequence ID" value="MBS2970851.1"/>
    <property type="molecule type" value="Genomic_DNA"/>
</dbReference>
<evidence type="ECO:0000256" key="8">
    <source>
        <dbReference type="HAMAP-Rule" id="MF_01416"/>
    </source>
</evidence>
<dbReference type="PROSITE" id="PS00389">
    <property type="entry name" value="ATPASE_DELTA"/>
    <property type="match status" value="1"/>
</dbReference>
<dbReference type="HAMAP" id="MF_01416">
    <property type="entry name" value="ATP_synth_delta_bact"/>
    <property type="match status" value="1"/>
</dbReference>
<comment type="caution">
    <text evidence="9">The sequence shown here is derived from an EMBL/GenBank/DDBJ whole genome shotgun (WGS) entry which is preliminary data.</text>
</comment>
<name>A0ABS5LJQ8_9BACI</name>
<dbReference type="Pfam" id="PF00213">
    <property type="entry name" value="OSCP"/>
    <property type="match status" value="1"/>
</dbReference>
<keyword evidence="8" id="KW-1003">Cell membrane</keyword>
<proteinExistence type="inferred from homology"/>
<keyword evidence="4 8" id="KW-0406">Ion transport</keyword>
<keyword evidence="5 8" id="KW-0472">Membrane</keyword>
<sequence>MSSILVSKRYASALFEIAKETKMLDQFEDDLIAVKEVFKQNPKLMVLLQHPKLDMQKKKELVKEGFGTLTTPVLNTLYLLVERHRVESIPEIADEFARLANDARGLEDAVVYSVRLLSEKELSELSAAFAKKIGKTTLRLKNVIDQSLIGGVKLKIGNRIFDGSVSGKLARIEKQLVTK</sequence>
<dbReference type="PRINTS" id="PR00125">
    <property type="entry name" value="ATPASEDELTA"/>
</dbReference>
<evidence type="ECO:0000256" key="7">
    <source>
        <dbReference type="ARBA" id="ARBA00023310"/>
    </source>
</evidence>
<dbReference type="NCBIfam" id="NF004403">
    <property type="entry name" value="PRK05758.2-4"/>
    <property type="match status" value="1"/>
</dbReference>
<gene>
    <name evidence="8" type="primary">atpH</name>
    <name evidence="9" type="ORF">J9317_19090</name>
</gene>
<dbReference type="NCBIfam" id="TIGR01145">
    <property type="entry name" value="ATP_synt_delta"/>
    <property type="match status" value="1"/>
</dbReference>
<evidence type="ECO:0000313" key="9">
    <source>
        <dbReference type="EMBL" id="MBS2970851.1"/>
    </source>
</evidence>
<evidence type="ECO:0000256" key="3">
    <source>
        <dbReference type="ARBA" id="ARBA00022781"/>
    </source>
</evidence>